<dbReference type="Proteomes" id="UP000651837">
    <property type="component" value="Unassembled WGS sequence"/>
</dbReference>
<protein>
    <submittedName>
        <fullName evidence="4">CRTAC1 family protein</fullName>
    </submittedName>
    <submittedName>
        <fullName evidence="5">VCBS repeat protein</fullName>
    </submittedName>
</protein>
<evidence type="ECO:0000313" key="4">
    <source>
        <dbReference type="EMBL" id="MBD1259033.1"/>
    </source>
</evidence>
<evidence type="ECO:0000313" key="6">
    <source>
        <dbReference type="Proteomes" id="UP000245667"/>
    </source>
</evidence>
<name>A0A316E1S9_9FLAO</name>
<proteinExistence type="predicted"/>
<dbReference type="InterPro" id="IPR013517">
    <property type="entry name" value="FG-GAP"/>
</dbReference>
<dbReference type="Proteomes" id="UP000245667">
    <property type="component" value="Unassembled WGS sequence"/>
</dbReference>
<evidence type="ECO:0000313" key="7">
    <source>
        <dbReference type="Proteomes" id="UP000651837"/>
    </source>
</evidence>
<dbReference type="Pfam" id="PF07593">
    <property type="entry name" value="UnbV_ASPIC"/>
    <property type="match status" value="1"/>
</dbReference>
<dbReference type="EMBL" id="QGGQ01000002">
    <property type="protein sequence ID" value="PWK24587.1"/>
    <property type="molecule type" value="Genomic_DNA"/>
</dbReference>
<reference evidence="4 7" key="2">
    <citation type="submission" date="2020-07" db="EMBL/GenBank/DDBJ databases">
        <title>The draft genome sequence of Maribacter polysiphoniae KCTC 22021.</title>
        <authorList>
            <person name="Mu L."/>
        </authorList>
    </citation>
    <scope>NUCLEOTIDE SEQUENCE [LARGE SCALE GENOMIC DNA]</scope>
    <source>
        <strain evidence="4 7">KCTC 22021</strain>
    </source>
</reference>
<evidence type="ECO:0000256" key="2">
    <source>
        <dbReference type="SAM" id="Phobius"/>
    </source>
</evidence>
<evidence type="ECO:0000256" key="1">
    <source>
        <dbReference type="ARBA" id="ARBA00022729"/>
    </source>
</evidence>
<organism evidence="5 6">
    <name type="scientific">Maribacter polysiphoniae</name>
    <dbReference type="NCBI Taxonomy" id="429344"/>
    <lineage>
        <taxon>Bacteria</taxon>
        <taxon>Pseudomonadati</taxon>
        <taxon>Bacteroidota</taxon>
        <taxon>Flavobacteriia</taxon>
        <taxon>Flavobacteriales</taxon>
        <taxon>Flavobacteriaceae</taxon>
        <taxon>Maribacter</taxon>
    </lineage>
</organism>
<keyword evidence="2" id="KW-0812">Transmembrane</keyword>
<dbReference type="OrthoDB" id="9816120at2"/>
<sequence>MIDNQKQFPHRLNSSIVLIARFFFKAFAFKSFFYMLFLVGAFTACNTETKPSNPNQKPSALKPPAVNDDFFQSIGQGIGLDFMHSIGADHMENIIESVGGGAAFLDYDQDGFMDIYVCSGTWVEGFSKSDKPEVMPTNHLYHNKQDGTFEDVTKKANVGGPWYSMGVTVGDYNNDGFPDIYVSNNGPNTLYKNNGNGTFSNETEKAAVGGGKNCSVGAVWFDYDNDSFLDLYVGNYLNFNPDYKYYYAPDGFPGPLAYDSQPDVLYHNNGDGTFSDVTQAMGIVDIDGRAMGVGAADYDDDGFVDVYVANDHTVNYLWHNEGGKGFVDKGTMSGTGFSQSGEATVSMSVDFADFNGDGLLDLFVSDDNYCSLYENLGNGVFGDQSYPAGISVASGQFVGWSSSFFDYDNDGDVDIFKSNGELKHLYGQEDQLFENIQEGKFKDVSVELSSYFKEEHVGRGACLGDYDNDGDIDIYIVNLDSIGVFLRNNKGNTNNWLSLNLVGKQSNRDGVGSRIRLVADGKVQTAQKKSTTGYLSQNDPRVHFGLSNADLVDSLEIRWPSGKHQVLEKIKANQILTIHEPQ</sequence>
<keyword evidence="7" id="KW-1185">Reference proteome</keyword>
<accession>A0A316E1S9</accession>
<dbReference type="PANTHER" id="PTHR16026:SF0">
    <property type="entry name" value="CARTILAGE ACIDIC PROTEIN 1"/>
    <property type="match status" value="1"/>
</dbReference>
<dbReference type="AlphaFoldDB" id="A0A316E1S9"/>
<dbReference type="Pfam" id="PF13517">
    <property type="entry name" value="FG-GAP_3"/>
    <property type="match status" value="2"/>
</dbReference>
<comment type="caution">
    <text evidence="5">The sequence shown here is derived from an EMBL/GenBank/DDBJ whole genome shotgun (WGS) entry which is preliminary data.</text>
</comment>
<evidence type="ECO:0000313" key="5">
    <source>
        <dbReference type="EMBL" id="PWK24587.1"/>
    </source>
</evidence>
<evidence type="ECO:0000259" key="3">
    <source>
        <dbReference type="Pfam" id="PF07593"/>
    </source>
</evidence>
<dbReference type="SUPFAM" id="SSF69318">
    <property type="entry name" value="Integrin alpha N-terminal domain"/>
    <property type="match status" value="1"/>
</dbReference>
<feature type="domain" description="ASPIC/UnbV" evidence="3">
    <location>
        <begin position="510"/>
        <end position="577"/>
    </location>
</feature>
<dbReference type="EMBL" id="JACWLN010000001">
    <property type="protein sequence ID" value="MBD1259033.1"/>
    <property type="molecule type" value="Genomic_DNA"/>
</dbReference>
<dbReference type="RefSeq" id="WP_109649146.1">
    <property type="nucleotide sequence ID" value="NZ_JACWLN010000001.1"/>
</dbReference>
<dbReference type="PANTHER" id="PTHR16026">
    <property type="entry name" value="CARTILAGE ACIDIC PROTEIN 1"/>
    <property type="match status" value="1"/>
</dbReference>
<dbReference type="InterPro" id="IPR027039">
    <property type="entry name" value="Crtac1"/>
</dbReference>
<gene>
    <name evidence="4" type="ORF">HZY62_00410</name>
    <name evidence="5" type="ORF">LX92_00951</name>
</gene>
<keyword evidence="2" id="KW-1133">Transmembrane helix</keyword>
<dbReference type="Gene3D" id="2.130.10.130">
    <property type="entry name" value="Integrin alpha, N-terminal"/>
    <property type="match status" value="2"/>
</dbReference>
<dbReference type="InterPro" id="IPR028994">
    <property type="entry name" value="Integrin_alpha_N"/>
</dbReference>
<dbReference type="InterPro" id="IPR011519">
    <property type="entry name" value="UnbV_ASPIC"/>
</dbReference>
<keyword evidence="1" id="KW-0732">Signal</keyword>
<reference evidence="5 6" key="1">
    <citation type="submission" date="2018-05" db="EMBL/GenBank/DDBJ databases">
        <title>Genomic Encyclopedia of Archaeal and Bacterial Type Strains, Phase II (KMG-II): from individual species to whole genera.</title>
        <authorList>
            <person name="Goeker M."/>
        </authorList>
    </citation>
    <scope>NUCLEOTIDE SEQUENCE [LARGE SCALE GENOMIC DNA]</scope>
    <source>
        <strain evidence="5 6">DSM 23514</strain>
    </source>
</reference>
<feature type="transmembrane region" description="Helical" evidence="2">
    <location>
        <begin position="21"/>
        <end position="44"/>
    </location>
</feature>
<keyword evidence="2" id="KW-0472">Membrane</keyword>